<evidence type="ECO:0000256" key="1">
    <source>
        <dbReference type="SAM" id="Phobius"/>
    </source>
</evidence>
<reference evidence="3" key="1">
    <citation type="submission" date="2024-02" db="UniProtKB">
        <authorList>
            <consortium name="WormBaseParasite"/>
        </authorList>
    </citation>
    <scope>IDENTIFICATION</scope>
</reference>
<feature type="transmembrane region" description="Helical" evidence="1">
    <location>
        <begin position="60"/>
        <end position="87"/>
    </location>
</feature>
<dbReference type="Proteomes" id="UP000887575">
    <property type="component" value="Unassembled WGS sequence"/>
</dbReference>
<evidence type="ECO:0000313" key="2">
    <source>
        <dbReference type="Proteomes" id="UP000887575"/>
    </source>
</evidence>
<dbReference type="WBParaSite" id="MBELARI_LOCUS14400.2">
    <property type="protein sequence ID" value="MBELARI_LOCUS14400.2"/>
    <property type="gene ID" value="MBELARI_LOCUS14400"/>
</dbReference>
<proteinExistence type="predicted"/>
<keyword evidence="1" id="KW-0812">Transmembrane</keyword>
<protein>
    <submittedName>
        <fullName evidence="3">Uncharacterized protein</fullName>
    </submittedName>
</protein>
<keyword evidence="1" id="KW-0472">Membrane</keyword>
<name>A0AAF3EK73_9BILA</name>
<dbReference type="AlphaFoldDB" id="A0AAF3EK73"/>
<accession>A0AAF3EK73</accession>
<sequence length="132" mass="14638">MLAAVVNVMRTVQEAGGLVAKTQADIERSITTALAIAQQLANDVDTFAAVAEAITPFIQIFLFSLSLFLLFATCRIFANGVIAFLVWKSDRKQEEERFSEATTRAVSEHFQYDFTPIGDDVMKKREIEASPC</sequence>
<organism evidence="2 3">
    <name type="scientific">Mesorhabditis belari</name>
    <dbReference type="NCBI Taxonomy" id="2138241"/>
    <lineage>
        <taxon>Eukaryota</taxon>
        <taxon>Metazoa</taxon>
        <taxon>Ecdysozoa</taxon>
        <taxon>Nematoda</taxon>
        <taxon>Chromadorea</taxon>
        <taxon>Rhabditida</taxon>
        <taxon>Rhabditina</taxon>
        <taxon>Rhabditomorpha</taxon>
        <taxon>Rhabditoidea</taxon>
        <taxon>Rhabditidae</taxon>
        <taxon>Mesorhabditinae</taxon>
        <taxon>Mesorhabditis</taxon>
    </lineage>
</organism>
<keyword evidence="1" id="KW-1133">Transmembrane helix</keyword>
<keyword evidence="2" id="KW-1185">Reference proteome</keyword>
<evidence type="ECO:0000313" key="3">
    <source>
        <dbReference type="WBParaSite" id="MBELARI_LOCUS14400.2"/>
    </source>
</evidence>